<dbReference type="SMART" id="SM00534">
    <property type="entry name" value="MUTSac"/>
    <property type="match status" value="1"/>
</dbReference>
<dbReference type="SMART" id="SM00533">
    <property type="entry name" value="MUTSd"/>
    <property type="match status" value="1"/>
</dbReference>
<dbReference type="AlphaFoldDB" id="A0A345P772"/>
<feature type="domain" description="DNA mismatch repair proteins mutS family" evidence="11">
    <location>
        <begin position="728"/>
        <end position="744"/>
    </location>
</feature>
<dbReference type="PROSITE" id="PS00486">
    <property type="entry name" value="DNA_MISMATCH_REPAIR_2"/>
    <property type="match status" value="1"/>
</dbReference>
<dbReference type="InterPro" id="IPR036187">
    <property type="entry name" value="DNA_mismatch_repair_MutS_sf"/>
</dbReference>
<dbReference type="GO" id="GO:0006298">
    <property type="term" value="P:mismatch repair"/>
    <property type="evidence" value="ECO:0007669"/>
    <property type="project" value="UniProtKB-UniRule"/>
</dbReference>
<evidence type="ECO:0000259" key="11">
    <source>
        <dbReference type="PROSITE" id="PS00486"/>
    </source>
</evidence>
<dbReference type="InterPro" id="IPR007860">
    <property type="entry name" value="DNA_mmatch_repair_MutS_con_dom"/>
</dbReference>
<comment type="function">
    <text evidence="8 9">This protein is involved in the repair of mismatches in DNA. It is possible that it carries out the mismatch recognition step. This protein has a weak ATPase activity.</text>
</comment>
<dbReference type="GO" id="GO:0003684">
    <property type="term" value="F:damaged DNA binding"/>
    <property type="evidence" value="ECO:0007669"/>
    <property type="project" value="UniProtKB-UniRule"/>
</dbReference>
<evidence type="ECO:0000256" key="1">
    <source>
        <dbReference type="ARBA" id="ARBA00006271"/>
    </source>
</evidence>
<dbReference type="GO" id="GO:0030983">
    <property type="term" value="F:mismatched DNA binding"/>
    <property type="evidence" value="ECO:0007669"/>
    <property type="project" value="InterPro"/>
</dbReference>
<dbReference type="EMBL" id="CP031222">
    <property type="protein sequence ID" value="AXI03131.1"/>
    <property type="molecule type" value="Genomic_DNA"/>
</dbReference>
<evidence type="ECO:0000256" key="6">
    <source>
        <dbReference type="ARBA" id="ARBA00023125"/>
    </source>
</evidence>
<dbReference type="SUPFAM" id="SSF55271">
    <property type="entry name" value="DNA repair protein MutS, domain I"/>
    <property type="match status" value="1"/>
</dbReference>
<evidence type="ECO:0000256" key="2">
    <source>
        <dbReference type="ARBA" id="ARBA00021982"/>
    </source>
</evidence>
<evidence type="ECO:0000256" key="5">
    <source>
        <dbReference type="ARBA" id="ARBA00022840"/>
    </source>
</evidence>
<gene>
    <name evidence="9 12" type="primary">mutS</name>
    <name evidence="12" type="ORF">HYN46_09940</name>
</gene>
<sequence length="912" mass="101011">MSEQESLQQDAIIEPSSDFASHTPMMQQYLKMKREHAHALLFYRMGDFYELFFSDAHRAAKLLGITLTHRGKSGGEPIPMAGVPYHAAEGYLARLVKAGETVAICEQVGEVTGKGPVERKVVRVLTAGTLTDEALMPSHRAVRMAALCLQKNRIGIAVLELAAGTLTVQELGFDQTRLAIELARIAPAELLIDENTVSESHGLKDKISFDELKSLANSSTNTATITRRPNVDFDLKNANDTLCRQFGVSTLSGFGVDHLPLAQAAAAALLHYARETQQSNLPHIRSLRLESMDSFIALDPVTRRNLEIVDPLFENGTSLLALVDDCQTAMGSRLLARTLMQPLRDTKILDSRLDAIARLKNGFHDEPIRIVLKNIGDVERILGRIALGTARPRDLVQLRQTCGQLPLLHHALKPALQGKGWEQLDDKSLLDDLASQLGQFSEVYDLLTRAIHDQPPVLLREGGVIADGFDAELDELRQIRDHASQYLLDMETRERAATGINTLKIGYNRVSGYFIELTRAQAESAPAHFIRRQTLKNAERYITPELKTFEDKVLSSDSRALIREKVLFEQILDYLKQQLAPLQMMSSAIADFDVLSNWANQARLRSWARPTFTAESVIDIEGGRHPVVEALSRAPFTPNDVFLSQQNRLILITGPNMGGKSTYMRQTALIALLAYSGSYVPASKAVLGPIDRIFTRIGSADDLSSGKSTFMVEMTETAQILHHATSQSLVLMDEVGRGTSTYDGLSLAWACVLDLAKRINCLCLFATHYFELTELGEQAGIENRHVAAREINGELILLHQVQDGAASKSHGLQVAKLAGIPAPVIKEARGRLRALERQQALHLGQNDLFDQIEEPFIAYEKNEDLNQQNNISPENTQVLDEIDALNVDNLTPKQALDILYQLKELVSTAKKD</sequence>
<dbReference type="Pfam" id="PF05188">
    <property type="entry name" value="MutS_II"/>
    <property type="match status" value="1"/>
</dbReference>
<evidence type="ECO:0000313" key="13">
    <source>
        <dbReference type="Proteomes" id="UP000253940"/>
    </source>
</evidence>
<evidence type="ECO:0000256" key="8">
    <source>
        <dbReference type="ARBA" id="ARBA00024647"/>
    </source>
</evidence>
<dbReference type="PANTHER" id="PTHR11361:SF34">
    <property type="entry name" value="DNA MISMATCH REPAIR PROTEIN MSH1, MITOCHONDRIAL"/>
    <property type="match status" value="1"/>
</dbReference>
<dbReference type="Gene3D" id="3.30.420.110">
    <property type="entry name" value="MutS, connector domain"/>
    <property type="match status" value="1"/>
</dbReference>
<dbReference type="InterPro" id="IPR007696">
    <property type="entry name" value="DNA_mismatch_repair_MutS_core"/>
</dbReference>
<evidence type="ECO:0000256" key="3">
    <source>
        <dbReference type="ARBA" id="ARBA00022741"/>
    </source>
</evidence>
<dbReference type="Pfam" id="PF05192">
    <property type="entry name" value="MutS_III"/>
    <property type="match status" value="1"/>
</dbReference>
<proteinExistence type="inferred from homology"/>
<dbReference type="InterPro" id="IPR005748">
    <property type="entry name" value="DNA_mismatch_repair_MutS"/>
</dbReference>
<dbReference type="InterPro" id="IPR036678">
    <property type="entry name" value="MutS_con_dom_sf"/>
</dbReference>
<dbReference type="NCBIfam" id="TIGR01070">
    <property type="entry name" value="mutS1"/>
    <property type="match status" value="1"/>
</dbReference>
<evidence type="ECO:0000256" key="9">
    <source>
        <dbReference type="HAMAP-Rule" id="MF_00096"/>
    </source>
</evidence>
<dbReference type="FunFam" id="3.40.1170.10:FF:000001">
    <property type="entry name" value="DNA mismatch repair protein MutS"/>
    <property type="match status" value="1"/>
</dbReference>
<evidence type="ECO:0000313" key="12">
    <source>
        <dbReference type="EMBL" id="AXI03131.1"/>
    </source>
</evidence>
<evidence type="ECO:0000256" key="4">
    <source>
        <dbReference type="ARBA" id="ARBA00022763"/>
    </source>
</evidence>
<organism evidence="12 13">
    <name type="scientific">Aquirhabdus parva</name>
    <dbReference type="NCBI Taxonomy" id="2283318"/>
    <lineage>
        <taxon>Bacteria</taxon>
        <taxon>Pseudomonadati</taxon>
        <taxon>Pseudomonadota</taxon>
        <taxon>Gammaproteobacteria</taxon>
        <taxon>Moraxellales</taxon>
        <taxon>Moraxellaceae</taxon>
        <taxon>Aquirhabdus</taxon>
    </lineage>
</organism>
<name>A0A345P772_9GAMM</name>
<dbReference type="GO" id="GO:0140664">
    <property type="term" value="F:ATP-dependent DNA damage sensor activity"/>
    <property type="evidence" value="ECO:0007669"/>
    <property type="project" value="InterPro"/>
</dbReference>
<accession>A0A345P772</accession>
<dbReference type="NCBIfam" id="NF003810">
    <property type="entry name" value="PRK05399.1"/>
    <property type="match status" value="1"/>
</dbReference>
<dbReference type="KEGG" id="mbah:HYN46_09940"/>
<dbReference type="Gene3D" id="6.10.140.430">
    <property type="match status" value="1"/>
</dbReference>
<dbReference type="PANTHER" id="PTHR11361">
    <property type="entry name" value="DNA MISMATCH REPAIR PROTEIN MUTS FAMILY MEMBER"/>
    <property type="match status" value="1"/>
</dbReference>
<dbReference type="HAMAP" id="MF_00096">
    <property type="entry name" value="MutS"/>
    <property type="match status" value="1"/>
</dbReference>
<keyword evidence="13" id="KW-1185">Reference proteome</keyword>
<keyword evidence="4 9" id="KW-0227">DNA damage</keyword>
<dbReference type="InterPro" id="IPR007695">
    <property type="entry name" value="DNA_mismatch_repair_MutS-lik_N"/>
</dbReference>
<feature type="binding site" evidence="9">
    <location>
        <begin position="654"/>
        <end position="661"/>
    </location>
    <ligand>
        <name>ATP</name>
        <dbReference type="ChEBI" id="CHEBI:30616"/>
    </ligand>
</feature>
<comment type="similarity">
    <text evidence="1 9 10">Belongs to the DNA mismatch repair MutS family.</text>
</comment>
<dbReference type="InterPro" id="IPR016151">
    <property type="entry name" value="DNA_mismatch_repair_MutS_N"/>
</dbReference>
<dbReference type="InterPro" id="IPR007861">
    <property type="entry name" value="DNA_mismatch_repair_MutS_clamp"/>
</dbReference>
<reference evidence="12 13" key="1">
    <citation type="submission" date="2018-07" db="EMBL/GenBank/DDBJ databases">
        <title>Genome sequencing of Moraxellaceae gen. HYN0046.</title>
        <authorList>
            <person name="Kim M."/>
            <person name="Yi H."/>
        </authorList>
    </citation>
    <scope>NUCLEOTIDE SEQUENCE [LARGE SCALE GENOMIC DNA]</scope>
    <source>
        <strain evidence="12 13">HYN0046</strain>
    </source>
</reference>
<protein>
    <recommendedName>
        <fullName evidence="2 9">DNA mismatch repair protein MutS</fullName>
    </recommendedName>
</protein>
<dbReference type="FunFam" id="1.10.1420.10:FF:000002">
    <property type="entry name" value="DNA mismatch repair protein MutS"/>
    <property type="match status" value="1"/>
</dbReference>
<dbReference type="GO" id="GO:0005524">
    <property type="term" value="F:ATP binding"/>
    <property type="evidence" value="ECO:0007669"/>
    <property type="project" value="UniProtKB-UniRule"/>
</dbReference>
<keyword evidence="5 9" id="KW-0067">ATP-binding</keyword>
<keyword evidence="7 9" id="KW-0234">DNA repair</keyword>
<dbReference type="Pfam" id="PF05190">
    <property type="entry name" value="MutS_IV"/>
    <property type="match status" value="1"/>
</dbReference>
<dbReference type="SUPFAM" id="SSF52540">
    <property type="entry name" value="P-loop containing nucleoside triphosphate hydrolases"/>
    <property type="match status" value="1"/>
</dbReference>
<dbReference type="Pfam" id="PF00488">
    <property type="entry name" value="MutS_V"/>
    <property type="match status" value="1"/>
</dbReference>
<dbReference type="Gene3D" id="1.10.1420.10">
    <property type="match status" value="2"/>
</dbReference>
<dbReference type="InterPro" id="IPR017261">
    <property type="entry name" value="DNA_mismatch_repair_MutS/MSH"/>
</dbReference>
<dbReference type="RefSeq" id="WP_114899241.1">
    <property type="nucleotide sequence ID" value="NZ_CP031222.1"/>
</dbReference>
<dbReference type="InterPro" id="IPR027417">
    <property type="entry name" value="P-loop_NTPase"/>
</dbReference>
<dbReference type="InterPro" id="IPR000432">
    <property type="entry name" value="DNA_mismatch_repair_MutS_C"/>
</dbReference>
<dbReference type="Gene3D" id="3.40.50.300">
    <property type="entry name" value="P-loop containing nucleotide triphosphate hydrolases"/>
    <property type="match status" value="1"/>
</dbReference>
<keyword evidence="6 9" id="KW-0238">DNA-binding</keyword>
<dbReference type="Pfam" id="PF01624">
    <property type="entry name" value="MutS_I"/>
    <property type="match status" value="1"/>
</dbReference>
<dbReference type="Gene3D" id="3.40.1170.10">
    <property type="entry name" value="DNA repair protein MutS, domain I"/>
    <property type="match status" value="1"/>
</dbReference>
<evidence type="ECO:0000256" key="7">
    <source>
        <dbReference type="ARBA" id="ARBA00023204"/>
    </source>
</evidence>
<dbReference type="OrthoDB" id="9802448at2"/>
<evidence type="ECO:0000256" key="10">
    <source>
        <dbReference type="RuleBase" id="RU003756"/>
    </source>
</evidence>
<dbReference type="SUPFAM" id="SSF48334">
    <property type="entry name" value="DNA repair protein MutS, domain III"/>
    <property type="match status" value="1"/>
</dbReference>
<dbReference type="GO" id="GO:0005829">
    <property type="term" value="C:cytosol"/>
    <property type="evidence" value="ECO:0007669"/>
    <property type="project" value="TreeGrafter"/>
</dbReference>
<dbReference type="Proteomes" id="UP000253940">
    <property type="component" value="Chromosome"/>
</dbReference>
<dbReference type="PIRSF" id="PIRSF037677">
    <property type="entry name" value="DNA_mis_repair_Msh6"/>
    <property type="match status" value="1"/>
</dbReference>
<dbReference type="CDD" id="cd03284">
    <property type="entry name" value="ABC_MutS1"/>
    <property type="match status" value="1"/>
</dbReference>
<keyword evidence="3 9" id="KW-0547">Nucleotide-binding</keyword>
<dbReference type="SUPFAM" id="SSF53150">
    <property type="entry name" value="DNA repair protein MutS, domain II"/>
    <property type="match status" value="1"/>
</dbReference>
<dbReference type="InterPro" id="IPR045076">
    <property type="entry name" value="MutS"/>
</dbReference>